<protein>
    <recommendedName>
        <fullName evidence="3">FCP1 homology domain-containing protein</fullName>
    </recommendedName>
</protein>
<dbReference type="SFLD" id="SFLDS00003">
    <property type="entry name" value="Haloacid_Dehalogenase"/>
    <property type="match status" value="1"/>
</dbReference>
<reference evidence="1 2" key="1">
    <citation type="journal article" date="2016" name="Nat. Commun.">
        <title>Thousands of microbial genomes shed light on interconnected biogeochemical processes in an aquifer system.</title>
        <authorList>
            <person name="Anantharaman K."/>
            <person name="Brown C.T."/>
            <person name="Hug L.A."/>
            <person name="Sharon I."/>
            <person name="Castelle C.J."/>
            <person name="Probst A.J."/>
            <person name="Thomas B.C."/>
            <person name="Singh A."/>
            <person name="Wilkins M.J."/>
            <person name="Karaoz U."/>
            <person name="Brodie E.L."/>
            <person name="Williams K.H."/>
            <person name="Hubbard S.S."/>
            <person name="Banfield J.F."/>
        </authorList>
    </citation>
    <scope>NUCLEOTIDE SEQUENCE [LARGE SCALE GENOMIC DNA]</scope>
</reference>
<sequence length="197" mass="22772">MIKAIVFDIDGVLLPELFRFSNRYTKEHGLASDHLAYFFHSDFEQCILGRADLKEVLKNHLKKWGWDKSVDELLGYWFESDTTLDPKVMAVINDLKLKGVKIFVASNQEKYRGEYLTEVLGLGLAVDKVFISAHLGQKKPSPEFFNTIRQEIKLKPEEILFFDDGLENVQGAKNVGWKAHLYTDFKNFEKVVEKNIL</sequence>
<dbReference type="AlphaFoldDB" id="A0A1F5KGR9"/>
<organism evidence="1 2">
    <name type="scientific">Candidatus Daviesbacteria bacterium RIFCSPHIGHO2_02_FULL_43_12</name>
    <dbReference type="NCBI Taxonomy" id="1797776"/>
    <lineage>
        <taxon>Bacteria</taxon>
        <taxon>Candidatus Daviesiibacteriota</taxon>
    </lineage>
</organism>
<evidence type="ECO:0000313" key="1">
    <source>
        <dbReference type="EMBL" id="OGE40049.1"/>
    </source>
</evidence>
<dbReference type="SUPFAM" id="SSF56784">
    <property type="entry name" value="HAD-like"/>
    <property type="match status" value="1"/>
</dbReference>
<proteinExistence type="predicted"/>
<dbReference type="InterPro" id="IPR023214">
    <property type="entry name" value="HAD_sf"/>
</dbReference>
<dbReference type="EMBL" id="MFDD01000014">
    <property type="protein sequence ID" value="OGE40049.1"/>
    <property type="molecule type" value="Genomic_DNA"/>
</dbReference>
<dbReference type="Pfam" id="PF00702">
    <property type="entry name" value="Hydrolase"/>
    <property type="match status" value="1"/>
</dbReference>
<dbReference type="PANTHER" id="PTHR43611:SF3">
    <property type="entry name" value="FLAVIN MONONUCLEOTIDE HYDROLASE 1, CHLOROPLATIC"/>
    <property type="match status" value="1"/>
</dbReference>
<dbReference type="InterPro" id="IPR036412">
    <property type="entry name" value="HAD-like_sf"/>
</dbReference>
<accession>A0A1F5KGR9</accession>
<comment type="caution">
    <text evidence="1">The sequence shown here is derived from an EMBL/GenBank/DDBJ whole genome shotgun (WGS) entry which is preliminary data.</text>
</comment>
<dbReference type="Proteomes" id="UP000177328">
    <property type="component" value="Unassembled WGS sequence"/>
</dbReference>
<gene>
    <name evidence="1" type="ORF">A3D25_04575</name>
</gene>
<evidence type="ECO:0008006" key="3">
    <source>
        <dbReference type="Google" id="ProtNLM"/>
    </source>
</evidence>
<dbReference type="SFLD" id="SFLDG01129">
    <property type="entry name" value="C1.5:_HAD__Beta-PGM__Phosphata"/>
    <property type="match status" value="1"/>
</dbReference>
<dbReference type="Gene3D" id="3.40.50.1000">
    <property type="entry name" value="HAD superfamily/HAD-like"/>
    <property type="match status" value="1"/>
</dbReference>
<dbReference type="NCBIfam" id="TIGR01509">
    <property type="entry name" value="HAD-SF-IA-v3"/>
    <property type="match status" value="1"/>
</dbReference>
<evidence type="ECO:0000313" key="2">
    <source>
        <dbReference type="Proteomes" id="UP000177328"/>
    </source>
</evidence>
<dbReference type="PANTHER" id="PTHR43611">
    <property type="entry name" value="ALPHA-D-GLUCOSE 1-PHOSPHATE PHOSPHATASE"/>
    <property type="match status" value="1"/>
</dbReference>
<dbReference type="InterPro" id="IPR006439">
    <property type="entry name" value="HAD-SF_hydro_IA"/>
</dbReference>
<name>A0A1F5KGR9_9BACT</name>